<feature type="region of interest" description="Disordered" evidence="2">
    <location>
        <begin position="1"/>
        <end position="36"/>
    </location>
</feature>
<dbReference type="AlphaFoldDB" id="A0AAD5SN37"/>
<protein>
    <submittedName>
        <fullName evidence="3">Uncharacterized protein</fullName>
    </submittedName>
</protein>
<organism evidence="3 4">
    <name type="scientific">Physocladia obscura</name>
    <dbReference type="NCBI Taxonomy" id="109957"/>
    <lineage>
        <taxon>Eukaryota</taxon>
        <taxon>Fungi</taxon>
        <taxon>Fungi incertae sedis</taxon>
        <taxon>Chytridiomycota</taxon>
        <taxon>Chytridiomycota incertae sedis</taxon>
        <taxon>Chytridiomycetes</taxon>
        <taxon>Chytridiales</taxon>
        <taxon>Chytriomycetaceae</taxon>
        <taxon>Physocladia</taxon>
    </lineage>
</organism>
<dbReference type="Pfam" id="PF13879">
    <property type="entry name" value="Hmw_CFAP97"/>
    <property type="match status" value="1"/>
</dbReference>
<evidence type="ECO:0000256" key="2">
    <source>
        <dbReference type="SAM" id="MobiDB-lite"/>
    </source>
</evidence>
<dbReference type="InterPro" id="IPR029488">
    <property type="entry name" value="Hmw/CFAP97"/>
</dbReference>
<feature type="compositionally biased region" description="Polar residues" evidence="2">
    <location>
        <begin position="391"/>
        <end position="425"/>
    </location>
</feature>
<evidence type="ECO:0000313" key="4">
    <source>
        <dbReference type="Proteomes" id="UP001211907"/>
    </source>
</evidence>
<dbReference type="EMBL" id="JADGJH010005258">
    <property type="protein sequence ID" value="KAJ3081351.1"/>
    <property type="molecule type" value="Genomic_DNA"/>
</dbReference>
<feature type="region of interest" description="Disordered" evidence="2">
    <location>
        <begin position="291"/>
        <end position="339"/>
    </location>
</feature>
<proteinExistence type="inferred from homology"/>
<comment type="caution">
    <text evidence="3">The sequence shown here is derived from an EMBL/GenBank/DDBJ whole genome shotgun (WGS) entry which is preliminary data.</text>
</comment>
<dbReference type="PANTHER" id="PTHR23035:SF2">
    <property type="entry name" value="KIAA1430 HOMOLOGUE"/>
    <property type="match status" value="1"/>
</dbReference>
<feature type="compositionally biased region" description="Polar residues" evidence="2">
    <location>
        <begin position="316"/>
        <end position="328"/>
    </location>
</feature>
<evidence type="ECO:0000313" key="3">
    <source>
        <dbReference type="EMBL" id="KAJ3081351.1"/>
    </source>
</evidence>
<dbReference type="Proteomes" id="UP001211907">
    <property type="component" value="Unassembled WGS sequence"/>
</dbReference>
<evidence type="ECO:0000256" key="1">
    <source>
        <dbReference type="ARBA" id="ARBA00008315"/>
    </source>
</evidence>
<sequence>MTAIGGHLPEISKHSKTNISNQNVKGGSRKKAQPPQPFLEVISNHHKKMNMSKKIPQDNGNAIEVSKTRSKKAFEHRHYFSLHPTCNNILAKRWEEKTMQMHKDKLKQAKPNIDNAQPKMYPHLEMRLKGVQIEEERLHEIERRNHILLNRISFQMLNPSEVSNLHIYSEEETLTLLKDAGDHKRKRIKQKISHENHVILQRIEDKPPNYNRVAWFYDRKRNLEHLANIARYPTPFIETLEEYEEIMPRQMTPSLPTRLKSADGGMNAQLVQEFSRESKAGVEVEKRMIERRHSASRNENLKALEVTEPEEPLVSIPSNQPHSRNSISFVVHPNPEPVEISSENLDTQIVSENEETVHASPEPELSIQSKIVSNIPSRSQSKSSIKLEDLSASQVPEKTPSKISSAQDKTESKSNVSNTQGSQSKYIKGSIKSLAKAASETQVEKIKSPEESKPNLSEYPITLSVKGSLKSLAKAASDSR</sequence>
<comment type="similarity">
    <text evidence="1">Belongs to the CFAP97 family.</text>
</comment>
<feature type="compositionally biased region" description="Polar residues" evidence="2">
    <location>
        <begin position="366"/>
        <end position="384"/>
    </location>
</feature>
<dbReference type="PANTHER" id="PTHR23035">
    <property type="entry name" value="CILIA- AND FLAGELLA-ASSOCIATED PROTEIN 97-RELATED"/>
    <property type="match status" value="1"/>
</dbReference>
<feature type="region of interest" description="Disordered" evidence="2">
    <location>
        <begin position="353"/>
        <end position="430"/>
    </location>
</feature>
<keyword evidence="4" id="KW-1185">Reference proteome</keyword>
<name>A0AAD5SN37_9FUNG</name>
<accession>A0AAD5SN37</accession>
<dbReference type="InterPro" id="IPR038791">
    <property type="entry name" value="Cfap97/Hemingway"/>
</dbReference>
<gene>
    <name evidence="3" type="ORF">HK100_009902</name>
</gene>
<reference evidence="3" key="1">
    <citation type="submission" date="2020-05" db="EMBL/GenBank/DDBJ databases">
        <title>Phylogenomic resolution of chytrid fungi.</title>
        <authorList>
            <person name="Stajich J.E."/>
            <person name="Amses K."/>
            <person name="Simmons R."/>
            <person name="Seto K."/>
            <person name="Myers J."/>
            <person name="Bonds A."/>
            <person name="Quandt C.A."/>
            <person name="Barry K."/>
            <person name="Liu P."/>
            <person name="Grigoriev I."/>
            <person name="Longcore J.E."/>
            <person name="James T.Y."/>
        </authorList>
    </citation>
    <scope>NUCLEOTIDE SEQUENCE</scope>
    <source>
        <strain evidence="3">JEL0513</strain>
    </source>
</reference>
<feature type="non-terminal residue" evidence="3">
    <location>
        <position position="480"/>
    </location>
</feature>